<dbReference type="InterPro" id="IPR003945">
    <property type="entry name" value="NU5C-like"/>
</dbReference>
<sequence>MRVMGSVVFTIAVTAPWVAVVVAALLPASTGTVARAAAWVTGTGAVAAVATGLLAVLGERPPSGGLWAGDPVAVLMLMLVLWLSAVIQVFAVRYLRGDLRQRWFAVWANALTGSTVVMVCAGTVVTFTVGWIAAGLCLVFLLNTYRSLPQARQGVRRAGLSFLIADAPLVVAVLILTLAVGGDVRLAQVGSVAGILPEGMVVAVALLLVVAALGRSAQFPFHRWLPSTLAAPTPVSALLHAGVVNAGAILVIRFSPLIAPVAVAMLVIFAAGAATLVYAAAVRLVKPDVKGRLVFSTAGQMGFMMMAVGLGAFAAAVFHLLAHALYKSALFLSAGTGVARHAEQRTWPAPEPSSRSRTVAAALLATTLTVAVLVAAKVVLAPQATPASLALLGFVAFTAVVAIAAGLRRTMTTATLTAAGIGLTVLGFFYVAFLGLFDSLISPAASMQPASPWLLLIPAALLLGLQWLARSPRTAGGMHRVLYMWALAESTVSPPTRIEPVRARQKEVVA</sequence>
<evidence type="ECO:0000313" key="8">
    <source>
        <dbReference type="EMBL" id="GAA4727208.1"/>
    </source>
</evidence>
<feature type="transmembrane region" description="Helical" evidence="6">
    <location>
        <begin position="453"/>
        <end position="469"/>
    </location>
</feature>
<dbReference type="Proteomes" id="UP001500843">
    <property type="component" value="Unassembled WGS sequence"/>
</dbReference>
<feature type="transmembrane region" description="Helical" evidence="6">
    <location>
        <begin position="387"/>
        <end position="407"/>
    </location>
</feature>
<feature type="transmembrane region" description="Helical" evidence="6">
    <location>
        <begin position="160"/>
        <end position="180"/>
    </location>
</feature>
<feature type="transmembrane region" description="Helical" evidence="6">
    <location>
        <begin position="6"/>
        <end position="26"/>
    </location>
</feature>
<evidence type="ECO:0000256" key="6">
    <source>
        <dbReference type="SAM" id="Phobius"/>
    </source>
</evidence>
<keyword evidence="4 6" id="KW-0472">Membrane</keyword>
<feature type="transmembrane region" description="Helical" evidence="6">
    <location>
        <begin position="258"/>
        <end position="281"/>
    </location>
</feature>
<dbReference type="InterPro" id="IPR001750">
    <property type="entry name" value="ND/Mrp_TM"/>
</dbReference>
<dbReference type="EMBL" id="BAABHM010000050">
    <property type="protein sequence ID" value="GAA4727208.1"/>
    <property type="molecule type" value="Genomic_DNA"/>
</dbReference>
<dbReference type="PANTHER" id="PTHR42829">
    <property type="entry name" value="NADH-UBIQUINONE OXIDOREDUCTASE CHAIN 5"/>
    <property type="match status" value="1"/>
</dbReference>
<keyword evidence="9" id="KW-1185">Reference proteome</keyword>
<accession>A0ABP8YGZ8</accession>
<keyword evidence="2 5" id="KW-0812">Transmembrane</keyword>
<proteinExistence type="predicted"/>
<protein>
    <recommendedName>
        <fullName evidence="7">NADH:quinone oxidoreductase/Mrp antiporter transmembrane domain-containing protein</fullName>
    </recommendedName>
</protein>
<gene>
    <name evidence="8" type="ORF">GCM10023198_60190</name>
</gene>
<name>A0ABP8YGZ8_9MICO</name>
<evidence type="ECO:0000256" key="1">
    <source>
        <dbReference type="ARBA" id="ARBA00004127"/>
    </source>
</evidence>
<dbReference type="PANTHER" id="PTHR42829:SF1">
    <property type="entry name" value="INORGANIC CARBON TRANSPORTER SUBUNIT DABB-RELATED"/>
    <property type="match status" value="1"/>
</dbReference>
<feature type="transmembrane region" description="Helical" evidence="6">
    <location>
        <begin position="359"/>
        <end position="381"/>
    </location>
</feature>
<feature type="domain" description="NADH:quinone oxidoreductase/Mrp antiporter transmembrane" evidence="7">
    <location>
        <begin position="122"/>
        <end position="340"/>
    </location>
</feature>
<comment type="caution">
    <text evidence="8">The sequence shown here is derived from an EMBL/GenBank/DDBJ whole genome shotgun (WGS) entry which is preliminary data.</text>
</comment>
<evidence type="ECO:0000256" key="2">
    <source>
        <dbReference type="ARBA" id="ARBA00022692"/>
    </source>
</evidence>
<reference evidence="9" key="1">
    <citation type="journal article" date="2019" name="Int. J. Syst. Evol. Microbiol.">
        <title>The Global Catalogue of Microorganisms (GCM) 10K type strain sequencing project: providing services to taxonomists for standard genome sequencing and annotation.</title>
        <authorList>
            <consortium name="The Broad Institute Genomics Platform"/>
            <consortium name="The Broad Institute Genome Sequencing Center for Infectious Disease"/>
            <person name="Wu L."/>
            <person name="Ma J."/>
        </authorList>
    </citation>
    <scope>NUCLEOTIDE SEQUENCE [LARGE SCALE GENOMIC DNA]</scope>
    <source>
        <strain evidence="9">JCM 17975</strain>
    </source>
</reference>
<feature type="transmembrane region" description="Helical" evidence="6">
    <location>
        <begin position="72"/>
        <end position="92"/>
    </location>
</feature>
<dbReference type="Pfam" id="PF00361">
    <property type="entry name" value="Proton_antipo_M"/>
    <property type="match status" value="1"/>
</dbReference>
<evidence type="ECO:0000256" key="3">
    <source>
        <dbReference type="ARBA" id="ARBA00022989"/>
    </source>
</evidence>
<comment type="subcellular location">
    <subcellularLocation>
        <location evidence="1">Endomembrane system</location>
        <topology evidence="1">Multi-pass membrane protein</topology>
    </subcellularLocation>
    <subcellularLocation>
        <location evidence="5">Membrane</location>
        <topology evidence="5">Multi-pass membrane protein</topology>
    </subcellularLocation>
</comment>
<feature type="transmembrane region" description="Helical" evidence="6">
    <location>
        <begin position="235"/>
        <end position="252"/>
    </location>
</feature>
<evidence type="ECO:0000256" key="5">
    <source>
        <dbReference type="RuleBase" id="RU000320"/>
    </source>
</evidence>
<feature type="transmembrane region" description="Helical" evidence="6">
    <location>
        <begin position="192"/>
        <end position="214"/>
    </location>
</feature>
<feature type="transmembrane region" description="Helical" evidence="6">
    <location>
        <begin position="38"/>
        <end position="57"/>
    </location>
</feature>
<dbReference type="PRINTS" id="PR01434">
    <property type="entry name" value="NADHDHGNASE5"/>
</dbReference>
<keyword evidence="3 6" id="KW-1133">Transmembrane helix</keyword>
<evidence type="ECO:0000313" key="9">
    <source>
        <dbReference type="Proteomes" id="UP001500843"/>
    </source>
</evidence>
<feature type="transmembrane region" description="Helical" evidence="6">
    <location>
        <begin position="414"/>
        <end position="433"/>
    </location>
</feature>
<evidence type="ECO:0000259" key="7">
    <source>
        <dbReference type="Pfam" id="PF00361"/>
    </source>
</evidence>
<feature type="transmembrane region" description="Helical" evidence="6">
    <location>
        <begin position="293"/>
        <end position="314"/>
    </location>
</feature>
<organism evidence="8 9">
    <name type="scientific">Promicromonospora umidemergens</name>
    <dbReference type="NCBI Taxonomy" id="629679"/>
    <lineage>
        <taxon>Bacteria</taxon>
        <taxon>Bacillati</taxon>
        <taxon>Actinomycetota</taxon>
        <taxon>Actinomycetes</taxon>
        <taxon>Micrococcales</taxon>
        <taxon>Promicromonosporaceae</taxon>
        <taxon>Promicromonospora</taxon>
    </lineage>
</organism>
<evidence type="ECO:0000256" key="4">
    <source>
        <dbReference type="ARBA" id="ARBA00023136"/>
    </source>
</evidence>